<dbReference type="EMBL" id="VDLX02000007">
    <property type="protein sequence ID" value="KAB8193422.1"/>
    <property type="molecule type" value="Genomic_DNA"/>
</dbReference>
<keyword evidence="3" id="KW-1185">Reference proteome</keyword>
<evidence type="ECO:0000259" key="1">
    <source>
        <dbReference type="Pfam" id="PF01757"/>
    </source>
</evidence>
<dbReference type="OrthoDB" id="8206682at2"/>
<evidence type="ECO:0000313" key="2">
    <source>
        <dbReference type="EMBL" id="KAB8193422.1"/>
    </source>
</evidence>
<organism evidence="2 3">
    <name type="scientific">Nonomuraea phyllanthi</name>
    <dbReference type="NCBI Taxonomy" id="2219224"/>
    <lineage>
        <taxon>Bacteria</taxon>
        <taxon>Bacillati</taxon>
        <taxon>Actinomycetota</taxon>
        <taxon>Actinomycetes</taxon>
        <taxon>Streptosporangiales</taxon>
        <taxon>Streptosporangiaceae</taxon>
        <taxon>Nonomuraea</taxon>
    </lineage>
</organism>
<dbReference type="RefSeq" id="WP_139631977.1">
    <property type="nucleotide sequence ID" value="NZ_VDLX02000007.1"/>
</dbReference>
<feature type="domain" description="Acyltransferase 3" evidence="1">
    <location>
        <begin position="36"/>
        <end position="411"/>
    </location>
</feature>
<protein>
    <submittedName>
        <fullName evidence="2">Acyltransferase family protein</fullName>
    </submittedName>
</protein>
<dbReference type="AlphaFoldDB" id="A0A5C4WH48"/>
<keyword evidence="2" id="KW-0808">Transferase</keyword>
<name>A0A5C4WH48_9ACTN</name>
<dbReference type="GO" id="GO:0016747">
    <property type="term" value="F:acyltransferase activity, transferring groups other than amino-acyl groups"/>
    <property type="evidence" value="ECO:0007669"/>
    <property type="project" value="InterPro"/>
</dbReference>
<accession>A0A5C4WH48</accession>
<dbReference type="Proteomes" id="UP000312512">
    <property type="component" value="Unassembled WGS sequence"/>
</dbReference>
<sequence length="444" mass="46334">MRERRGPRVLRTVHAVRGFRQLAARLDAATPPGRDRALDALRALAILGVVAGHWLVTALVVDSGRLRVASPLRHLPELAPLSWVFQTLALFFLVGGLVGTRGHLRARAEGVPYGRWIAGRAGRLFRPVVAVVALWGVVALAMLAGGAGLESVRALAKLVLSPMWFLLVFAVLTAATPLVSRLHPVWPLAAVACADLVRFGGGVLPGHAEAAGDAAWDLVGDVAGLVDVAAGDLARLVNVAAGWLVPYCLGAAWARGRLRGRATGWALLLGGSATAGALVTWGGYPGTMVGVPGAPVSNLDPPSLAAVSWGLAQCGAALLLLGPLRRLLRRPAAWAPVALVNLASMTVFLWHQTAMIAVTSIGLLVAGPPWSGDAGGTLPGLHTPPDGAGWVLARVAWLPAFAVALLVCCATFHVHERGRPRSRGRYMTPLGWTSVRARGTEGEG</sequence>
<gene>
    <name evidence="2" type="ORF">FH608_019445</name>
</gene>
<proteinExistence type="predicted"/>
<dbReference type="InterPro" id="IPR002656">
    <property type="entry name" value="Acyl_transf_3_dom"/>
</dbReference>
<dbReference type="Pfam" id="PF01757">
    <property type="entry name" value="Acyl_transf_3"/>
    <property type="match status" value="1"/>
</dbReference>
<evidence type="ECO:0000313" key="3">
    <source>
        <dbReference type="Proteomes" id="UP000312512"/>
    </source>
</evidence>
<comment type="caution">
    <text evidence="2">The sequence shown here is derived from an EMBL/GenBank/DDBJ whole genome shotgun (WGS) entry which is preliminary data.</text>
</comment>
<reference evidence="2 3" key="1">
    <citation type="submission" date="2019-10" db="EMBL/GenBank/DDBJ databases">
        <title>Nonomuraea sp. nov., isolated from Phyllanthus amarus.</title>
        <authorList>
            <person name="Klykleung N."/>
            <person name="Tanasupawat S."/>
        </authorList>
    </citation>
    <scope>NUCLEOTIDE SEQUENCE [LARGE SCALE GENOMIC DNA]</scope>
    <source>
        <strain evidence="2 3">PA1-10</strain>
    </source>
</reference>
<keyword evidence="2" id="KW-0012">Acyltransferase</keyword>